<reference evidence="2" key="1">
    <citation type="submission" date="2023-03" db="EMBL/GenBank/DDBJ databases">
        <title>Massive genome expansion in bonnet fungi (Mycena s.s.) driven by repeated elements and novel gene families across ecological guilds.</title>
        <authorList>
            <consortium name="Lawrence Berkeley National Laboratory"/>
            <person name="Harder C.B."/>
            <person name="Miyauchi S."/>
            <person name="Viragh M."/>
            <person name="Kuo A."/>
            <person name="Thoen E."/>
            <person name="Andreopoulos B."/>
            <person name="Lu D."/>
            <person name="Skrede I."/>
            <person name="Drula E."/>
            <person name="Henrissat B."/>
            <person name="Morin E."/>
            <person name="Kohler A."/>
            <person name="Barry K."/>
            <person name="LaButti K."/>
            <person name="Morin E."/>
            <person name="Salamov A."/>
            <person name="Lipzen A."/>
            <person name="Mereny Z."/>
            <person name="Hegedus B."/>
            <person name="Baldrian P."/>
            <person name="Stursova M."/>
            <person name="Weitz H."/>
            <person name="Taylor A."/>
            <person name="Grigoriev I.V."/>
            <person name="Nagy L.G."/>
            <person name="Martin F."/>
            <person name="Kauserud H."/>
        </authorList>
    </citation>
    <scope>NUCLEOTIDE SEQUENCE</scope>
    <source>
        <strain evidence="2">9144</strain>
    </source>
</reference>
<gene>
    <name evidence="2" type="ORF">GGX14DRAFT_645701</name>
</gene>
<accession>A0AAD6V7S2</accession>
<feature type="compositionally biased region" description="Polar residues" evidence="1">
    <location>
        <begin position="20"/>
        <end position="35"/>
    </location>
</feature>
<dbReference type="Proteomes" id="UP001219525">
    <property type="component" value="Unassembled WGS sequence"/>
</dbReference>
<evidence type="ECO:0000256" key="1">
    <source>
        <dbReference type="SAM" id="MobiDB-lite"/>
    </source>
</evidence>
<sequence>MTGRRLGHGRPWDGPMQARDPSSSTMNRRSIVSTNGSAEAQFSRWWTKRNLEASTVRTIVEENRAAAKNKRNNLKEGAGHGRYCPARDEVLDVLRLWERGVELRVCENQEAETRRRYRFVTLLIDRSSRVFGRTRYNETTGIVIAAMNTAEGTRKMFMGTVMGESDARAAQRPCHARAQSIPGARGLGRQSTERDFQSGGLWRGVREFDGQVADRRGEVRGRIEEGRGFFRARETPGALAIKSHWQRPEENALTGSAKQCRNEGTRPERRGVVDIVAPRLGGRLYLSFSLRWKVTRDILRRDLQSLECVPDHYWIVADIFYMLLLVLLDAESEHAGSLVPQVLPVVMSGLFRRRRSVGVDILGFGLAALDNRCVLAAASTLSFHE</sequence>
<feature type="region of interest" description="Disordered" evidence="1">
    <location>
        <begin position="1"/>
        <end position="35"/>
    </location>
</feature>
<name>A0AAD6V7S2_9AGAR</name>
<evidence type="ECO:0000313" key="3">
    <source>
        <dbReference type="Proteomes" id="UP001219525"/>
    </source>
</evidence>
<dbReference type="AlphaFoldDB" id="A0AAD6V7S2"/>
<comment type="caution">
    <text evidence="2">The sequence shown here is derived from an EMBL/GenBank/DDBJ whole genome shotgun (WGS) entry which is preliminary data.</text>
</comment>
<evidence type="ECO:0000313" key="2">
    <source>
        <dbReference type="EMBL" id="KAJ7204644.1"/>
    </source>
</evidence>
<organism evidence="2 3">
    <name type="scientific">Mycena pura</name>
    <dbReference type="NCBI Taxonomy" id="153505"/>
    <lineage>
        <taxon>Eukaryota</taxon>
        <taxon>Fungi</taxon>
        <taxon>Dikarya</taxon>
        <taxon>Basidiomycota</taxon>
        <taxon>Agaricomycotina</taxon>
        <taxon>Agaricomycetes</taxon>
        <taxon>Agaricomycetidae</taxon>
        <taxon>Agaricales</taxon>
        <taxon>Marasmiineae</taxon>
        <taxon>Mycenaceae</taxon>
        <taxon>Mycena</taxon>
    </lineage>
</organism>
<keyword evidence="3" id="KW-1185">Reference proteome</keyword>
<dbReference type="EMBL" id="JARJCW010000046">
    <property type="protein sequence ID" value="KAJ7204644.1"/>
    <property type="molecule type" value="Genomic_DNA"/>
</dbReference>
<proteinExistence type="predicted"/>
<protein>
    <submittedName>
        <fullName evidence="2">Uncharacterized protein</fullName>
    </submittedName>
</protein>